<dbReference type="GO" id="GO:0003904">
    <property type="term" value="F:deoxyribodipyrimidine photo-lyase activity"/>
    <property type="evidence" value="ECO:0007669"/>
    <property type="project" value="TreeGrafter"/>
</dbReference>
<dbReference type="Gene3D" id="1.25.40.80">
    <property type="match status" value="1"/>
</dbReference>
<dbReference type="InterPro" id="IPR006050">
    <property type="entry name" value="DNA_photolyase_N"/>
</dbReference>
<dbReference type="InterPro" id="IPR036155">
    <property type="entry name" value="Crypto/Photolyase_N_sf"/>
</dbReference>
<keyword evidence="8" id="KW-1185">Reference proteome</keyword>
<name>A0A0C9WBR6_9AGAM</name>
<evidence type="ECO:0000256" key="5">
    <source>
        <dbReference type="SAM" id="MobiDB-lite"/>
    </source>
</evidence>
<comment type="similarity">
    <text evidence="1">Belongs to the DNA photolyase class-1 family.</text>
</comment>
<evidence type="ECO:0000256" key="1">
    <source>
        <dbReference type="ARBA" id="ARBA00005862"/>
    </source>
</evidence>
<dbReference type="GO" id="GO:0071949">
    <property type="term" value="F:FAD binding"/>
    <property type="evidence" value="ECO:0007669"/>
    <property type="project" value="TreeGrafter"/>
</dbReference>
<feature type="compositionally biased region" description="Basic and acidic residues" evidence="5">
    <location>
        <begin position="593"/>
        <end position="602"/>
    </location>
</feature>
<evidence type="ECO:0000256" key="4">
    <source>
        <dbReference type="PIRSR" id="PIRSR602081-1"/>
    </source>
</evidence>
<feature type="binding site" evidence="4">
    <location>
        <begin position="330"/>
        <end position="337"/>
    </location>
    <ligand>
        <name>FAD</name>
        <dbReference type="ChEBI" id="CHEBI:57692"/>
    </ligand>
</feature>
<dbReference type="HOGENOM" id="CLU_010348_3_3_1"/>
<dbReference type="InterPro" id="IPR014729">
    <property type="entry name" value="Rossmann-like_a/b/a_fold"/>
</dbReference>
<organism evidence="7 8">
    <name type="scientific">Hydnomerulius pinastri MD-312</name>
    <dbReference type="NCBI Taxonomy" id="994086"/>
    <lineage>
        <taxon>Eukaryota</taxon>
        <taxon>Fungi</taxon>
        <taxon>Dikarya</taxon>
        <taxon>Basidiomycota</taxon>
        <taxon>Agaricomycotina</taxon>
        <taxon>Agaricomycetes</taxon>
        <taxon>Agaricomycetidae</taxon>
        <taxon>Boletales</taxon>
        <taxon>Boletales incertae sedis</taxon>
        <taxon>Leucogyrophana</taxon>
    </lineage>
</organism>
<dbReference type="PANTHER" id="PTHR11455">
    <property type="entry name" value="CRYPTOCHROME"/>
    <property type="match status" value="1"/>
</dbReference>
<dbReference type="InterPro" id="IPR005101">
    <property type="entry name" value="Cryptochr/Photolyase_FAD-bd"/>
</dbReference>
<comment type="cofactor">
    <cofactor evidence="4">
        <name>FAD</name>
        <dbReference type="ChEBI" id="CHEBI:57692"/>
    </cofactor>
    <text evidence="4">Binds 1 FAD per subunit.</text>
</comment>
<dbReference type="PROSITE" id="PS51645">
    <property type="entry name" value="PHR_CRY_ALPHA_BETA"/>
    <property type="match status" value="1"/>
</dbReference>
<protein>
    <recommendedName>
        <fullName evidence="6">Photolyase/cryptochrome alpha/beta domain-containing protein</fullName>
    </recommendedName>
</protein>
<evidence type="ECO:0000256" key="3">
    <source>
        <dbReference type="ARBA" id="ARBA00022827"/>
    </source>
</evidence>
<feature type="binding site" evidence="4">
    <location>
        <begin position="285"/>
        <end position="289"/>
    </location>
    <ligand>
        <name>FAD</name>
        <dbReference type="ChEBI" id="CHEBI:57692"/>
    </ligand>
</feature>
<evidence type="ECO:0000313" key="7">
    <source>
        <dbReference type="EMBL" id="KIJ61431.1"/>
    </source>
</evidence>
<dbReference type="GO" id="GO:0043153">
    <property type="term" value="P:entrainment of circadian clock by photoperiod"/>
    <property type="evidence" value="ECO:0007669"/>
    <property type="project" value="TreeGrafter"/>
</dbReference>
<feature type="region of interest" description="Disordered" evidence="5">
    <location>
        <begin position="578"/>
        <end position="619"/>
    </location>
</feature>
<dbReference type="AlphaFoldDB" id="A0A0C9WBR6"/>
<dbReference type="GO" id="GO:0032922">
    <property type="term" value="P:circadian regulation of gene expression"/>
    <property type="evidence" value="ECO:0007669"/>
    <property type="project" value="TreeGrafter"/>
</dbReference>
<dbReference type="InterPro" id="IPR036134">
    <property type="entry name" value="Crypto/Photolyase_FAD-like_sf"/>
</dbReference>
<dbReference type="SUPFAM" id="SSF48173">
    <property type="entry name" value="Cryptochrome/photolyase FAD-binding domain"/>
    <property type="match status" value="1"/>
</dbReference>
<keyword evidence="3 4" id="KW-0274">FAD</keyword>
<dbReference type="GO" id="GO:0005634">
    <property type="term" value="C:nucleus"/>
    <property type="evidence" value="ECO:0007669"/>
    <property type="project" value="TreeGrafter"/>
</dbReference>
<dbReference type="EMBL" id="KN839862">
    <property type="protein sequence ID" value="KIJ61431.1"/>
    <property type="molecule type" value="Genomic_DNA"/>
</dbReference>
<evidence type="ECO:0000259" key="6">
    <source>
        <dbReference type="PROSITE" id="PS51645"/>
    </source>
</evidence>
<evidence type="ECO:0000313" key="8">
    <source>
        <dbReference type="Proteomes" id="UP000053820"/>
    </source>
</evidence>
<feature type="domain" description="Photolyase/cryptochrome alpha/beta" evidence="6">
    <location>
        <begin position="8"/>
        <end position="140"/>
    </location>
</feature>
<dbReference type="Proteomes" id="UP000053820">
    <property type="component" value="Unassembled WGS sequence"/>
</dbReference>
<proteinExistence type="inferred from homology"/>
<dbReference type="InterPro" id="IPR002081">
    <property type="entry name" value="Cryptochrome/DNA_photolyase_1"/>
</dbReference>
<sequence>MAKLEASTRVLYWFRTDLRLHDSPALHTALDLKPDVLYPIWTWDPEYVFAHKVGVNRFNFLLESMCNLSESLIACNAKTKLHVIRGPPQTVIPALCSAWNITHLVYEKDTAEYAAVRDADVKARVLDAGVRVIDVLGHTLYDPQAVTDAHGGKATLSISSWRAAVKNLPGPERPLPPPKHIPPPGKTDLPSFSRTEHPASAYHTVDVNAGEREAEVTCYDTFAGPRGDFGIPTLDELGFPPATTSIRGGETEALRRLSNYCQDAERVATFAKPKTSPAVFDPPATTLLSPYMKFGCLGPREFLWRVRDCITEWKADGGSKNVTPENLEGQLLFREMYYAAECAQGLSFGQIRGNSICRFIDWRLQNEYDESGRKIVPRPLGDPVDEARLAAWKAGKTGFPWIDAIMRQLRQEGWIHHLARHSVACFLTRGQCYISWERGAEVFDEWLIDWDPCSNAGNWMWLSCSAFFSQYHRVYGVVSFPEKFDKSGILVRKYCPELARFPDKLIYSPHITPLSVQEKAGCIIGKDYPLPMLDEKVEKERCIGRVKAAYALGLYGNHSAALDGSAVAMFTDTPDLTSGDRFAGGKKKAGKRRRDEEGDGRPKKNKKQHGSIEKYLSQQ</sequence>
<accession>A0A0C9WBR6</accession>
<keyword evidence="2 4" id="KW-0285">Flavoprotein</keyword>
<evidence type="ECO:0000256" key="2">
    <source>
        <dbReference type="ARBA" id="ARBA00022630"/>
    </source>
</evidence>
<dbReference type="GO" id="GO:0003677">
    <property type="term" value="F:DNA binding"/>
    <property type="evidence" value="ECO:0007669"/>
    <property type="project" value="TreeGrafter"/>
</dbReference>
<dbReference type="Gene3D" id="3.40.50.620">
    <property type="entry name" value="HUPs"/>
    <property type="match status" value="1"/>
</dbReference>
<feature type="binding site" evidence="4">
    <location>
        <begin position="449"/>
        <end position="451"/>
    </location>
    <ligand>
        <name>FAD</name>
        <dbReference type="ChEBI" id="CHEBI:57692"/>
    </ligand>
</feature>
<dbReference type="GO" id="GO:0005737">
    <property type="term" value="C:cytoplasm"/>
    <property type="evidence" value="ECO:0007669"/>
    <property type="project" value="TreeGrafter"/>
</dbReference>
<dbReference type="SUPFAM" id="SSF52425">
    <property type="entry name" value="Cryptochrome/photolyase, N-terminal domain"/>
    <property type="match status" value="1"/>
</dbReference>
<dbReference type="PANTHER" id="PTHR11455:SF9">
    <property type="entry name" value="CRYPTOCHROME CIRCADIAN CLOCK 5 ISOFORM X1"/>
    <property type="match status" value="1"/>
</dbReference>
<reference evidence="7 8" key="1">
    <citation type="submission" date="2014-04" db="EMBL/GenBank/DDBJ databases">
        <title>Evolutionary Origins and Diversification of the Mycorrhizal Mutualists.</title>
        <authorList>
            <consortium name="DOE Joint Genome Institute"/>
            <consortium name="Mycorrhizal Genomics Consortium"/>
            <person name="Kohler A."/>
            <person name="Kuo A."/>
            <person name="Nagy L.G."/>
            <person name="Floudas D."/>
            <person name="Copeland A."/>
            <person name="Barry K.W."/>
            <person name="Cichocki N."/>
            <person name="Veneault-Fourrey C."/>
            <person name="LaButti K."/>
            <person name="Lindquist E.A."/>
            <person name="Lipzen A."/>
            <person name="Lundell T."/>
            <person name="Morin E."/>
            <person name="Murat C."/>
            <person name="Riley R."/>
            <person name="Ohm R."/>
            <person name="Sun H."/>
            <person name="Tunlid A."/>
            <person name="Henrissat B."/>
            <person name="Grigoriev I.V."/>
            <person name="Hibbett D.S."/>
            <person name="Martin F."/>
        </authorList>
    </citation>
    <scope>NUCLEOTIDE SEQUENCE [LARGE SCALE GENOMIC DNA]</scope>
    <source>
        <strain evidence="7 8">MD-312</strain>
    </source>
</reference>
<dbReference type="OrthoDB" id="435881at2759"/>
<dbReference type="Gene3D" id="1.10.579.10">
    <property type="entry name" value="DNA Cyclobutane Dipyrimidine Photolyase, subunit A, domain 3"/>
    <property type="match status" value="1"/>
</dbReference>
<gene>
    <name evidence="7" type="ORF">HYDPIDRAFT_96535</name>
</gene>
<dbReference type="Pfam" id="PF03441">
    <property type="entry name" value="FAD_binding_7"/>
    <property type="match status" value="1"/>
</dbReference>
<dbReference type="Pfam" id="PF00875">
    <property type="entry name" value="DNA_photolyase"/>
    <property type="match status" value="1"/>
</dbReference>